<evidence type="ECO:0000313" key="1">
    <source>
        <dbReference type="EMBL" id="MBS4189022.1"/>
    </source>
</evidence>
<sequence>MSSTSILKARSQIAKLNKTDIVKLANAALQLKSTEDVVQSIKNAKNFKVIVILF</sequence>
<organism evidence="1 2">
    <name type="scientific">Cytobacillus citreus</name>
    <dbReference type="NCBI Taxonomy" id="2833586"/>
    <lineage>
        <taxon>Bacteria</taxon>
        <taxon>Bacillati</taxon>
        <taxon>Bacillota</taxon>
        <taxon>Bacilli</taxon>
        <taxon>Bacillales</taxon>
        <taxon>Bacillaceae</taxon>
        <taxon>Cytobacillus</taxon>
    </lineage>
</organism>
<accession>A0ABS5NMJ4</accession>
<gene>
    <name evidence="1" type="ORF">KHA94_02175</name>
</gene>
<comment type="caution">
    <text evidence="1">The sequence shown here is derived from an EMBL/GenBank/DDBJ whole genome shotgun (WGS) entry which is preliminary data.</text>
</comment>
<keyword evidence="2" id="KW-1185">Reference proteome</keyword>
<name>A0ABS5NMJ4_9BACI</name>
<evidence type="ECO:0000313" key="2">
    <source>
        <dbReference type="Proteomes" id="UP000681027"/>
    </source>
</evidence>
<dbReference type="EMBL" id="JAGYPM010000001">
    <property type="protein sequence ID" value="MBS4189022.1"/>
    <property type="molecule type" value="Genomic_DNA"/>
</dbReference>
<protein>
    <submittedName>
        <fullName evidence="1">Uncharacterized protein</fullName>
    </submittedName>
</protein>
<dbReference type="Proteomes" id="UP000681027">
    <property type="component" value="Unassembled WGS sequence"/>
</dbReference>
<reference evidence="1 2" key="1">
    <citation type="submission" date="2021-05" db="EMBL/GenBank/DDBJ databases">
        <title>Novel Bacillus species.</title>
        <authorList>
            <person name="Liu G."/>
        </authorList>
    </citation>
    <scope>NUCLEOTIDE SEQUENCE [LARGE SCALE GENOMIC DNA]</scope>
    <source>
        <strain evidence="1 2">FJAT-49705</strain>
    </source>
</reference>
<proteinExistence type="predicted"/>